<evidence type="ECO:0000256" key="1">
    <source>
        <dbReference type="SAM" id="MobiDB-lite"/>
    </source>
</evidence>
<keyword evidence="2" id="KW-0812">Transmembrane</keyword>
<evidence type="ECO:0000256" key="2">
    <source>
        <dbReference type="SAM" id="Phobius"/>
    </source>
</evidence>
<keyword evidence="2" id="KW-0472">Membrane</keyword>
<keyword evidence="4" id="KW-1185">Reference proteome</keyword>
<gene>
    <name evidence="3" type="ORF">H8704_09225</name>
</gene>
<feature type="region of interest" description="Disordered" evidence="1">
    <location>
        <begin position="144"/>
        <end position="179"/>
    </location>
</feature>
<reference evidence="3 4" key="1">
    <citation type="submission" date="2020-08" db="EMBL/GenBank/DDBJ databases">
        <title>Genome public.</title>
        <authorList>
            <person name="Liu C."/>
            <person name="Sun Q."/>
        </authorList>
    </citation>
    <scope>NUCLEOTIDE SEQUENCE [LARGE SCALE GENOMIC DNA]</scope>
    <source>
        <strain evidence="3 4">NSJ-37</strain>
    </source>
</reference>
<name>A0ABR7N2E6_9FIRM</name>
<evidence type="ECO:0000313" key="3">
    <source>
        <dbReference type="EMBL" id="MBC8562804.1"/>
    </source>
</evidence>
<accession>A0ABR7N2E6</accession>
<proteinExistence type="predicted"/>
<comment type="caution">
    <text evidence="3">The sequence shown here is derived from an EMBL/GenBank/DDBJ whole genome shotgun (WGS) entry which is preliminary data.</text>
</comment>
<feature type="compositionally biased region" description="Basic and acidic residues" evidence="1">
    <location>
        <begin position="145"/>
        <end position="170"/>
    </location>
</feature>
<keyword evidence="2" id="KW-1133">Transmembrane helix</keyword>
<sequence length="179" mass="20610">MAHITDQQVTKYYQHELTAKEEIKILQHAAQCEYCAGRLAAGLPEIEMISLPRGVTAGILEKAAKIPDRRQKQREYYRYCTRVALGVCMALGLMVAANFQGNVDLPVTTRPHIISGWETSVSGDDPEKIISKQDSEKLAYQQELAEEKQKQKEQREKFVEKRQQESKREISNWFLKKKK</sequence>
<evidence type="ECO:0008006" key="5">
    <source>
        <dbReference type="Google" id="ProtNLM"/>
    </source>
</evidence>
<dbReference type="EMBL" id="JACRSX010000012">
    <property type="protein sequence ID" value="MBC8562804.1"/>
    <property type="molecule type" value="Genomic_DNA"/>
</dbReference>
<feature type="transmembrane region" description="Helical" evidence="2">
    <location>
        <begin position="79"/>
        <end position="99"/>
    </location>
</feature>
<evidence type="ECO:0000313" key="4">
    <source>
        <dbReference type="Proteomes" id="UP000606193"/>
    </source>
</evidence>
<dbReference type="RefSeq" id="WP_249298067.1">
    <property type="nucleotide sequence ID" value="NZ_JACRSX010000012.1"/>
</dbReference>
<organism evidence="3 4">
    <name type="scientific">Jutongia huaianensis</name>
    <dbReference type="NCBI Taxonomy" id="2763668"/>
    <lineage>
        <taxon>Bacteria</taxon>
        <taxon>Bacillati</taxon>
        <taxon>Bacillota</taxon>
        <taxon>Clostridia</taxon>
        <taxon>Lachnospirales</taxon>
        <taxon>Lachnospiraceae</taxon>
        <taxon>Jutongia</taxon>
    </lineage>
</organism>
<dbReference type="Proteomes" id="UP000606193">
    <property type="component" value="Unassembled WGS sequence"/>
</dbReference>
<protein>
    <recommendedName>
        <fullName evidence="5">Zinc-finger domain-containing protein</fullName>
    </recommendedName>
</protein>